<dbReference type="PANTHER" id="PTHR31792">
    <property type="entry name" value="VACUOLAR ATPASE ASSEMBLY INTEGRAL MEMBRANE PROTEIN VMA21"/>
    <property type="match status" value="1"/>
</dbReference>
<protein>
    <submittedName>
        <fullName evidence="7">Uncharacterized protein</fullName>
    </submittedName>
</protein>
<organism evidence="7 8">
    <name type="scientific">Prototheca wickerhamii</name>
    <dbReference type="NCBI Taxonomy" id="3111"/>
    <lineage>
        <taxon>Eukaryota</taxon>
        <taxon>Viridiplantae</taxon>
        <taxon>Chlorophyta</taxon>
        <taxon>core chlorophytes</taxon>
        <taxon>Trebouxiophyceae</taxon>
        <taxon>Chlorellales</taxon>
        <taxon>Chlorellaceae</taxon>
        <taxon>Prototheca</taxon>
    </lineage>
</organism>
<proteinExistence type="predicted"/>
<accession>A0AAD9MKM5</accession>
<sequence length="88" mass="9246">MGLPSASMAALNLLVHTVLMFALPIGSFFYVRSGALDTLLLQFSSPTPQSRDVAAGVVAVIVVQFVIVSFLIAAWQEAPPAKASGKQD</sequence>
<dbReference type="AlphaFoldDB" id="A0AAD9MKM5"/>
<comment type="caution">
    <text evidence="7">The sequence shown here is derived from an EMBL/GenBank/DDBJ whole genome shotgun (WGS) entry which is preliminary data.</text>
</comment>
<keyword evidence="2" id="KW-0256">Endoplasmic reticulum</keyword>
<dbReference type="PANTHER" id="PTHR31792:SF3">
    <property type="entry name" value="VACUOLAR ATPASE ASSEMBLY INTEGRAL MEMBRANE PROTEIN VMA21"/>
    <property type="match status" value="1"/>
</dbReference>
<evidence type="ECO:0000256" key="5">
    <source>
        <dbReference type="ARBA" id="ARBA00023329"/>
    </source>
</evidence>
<evidence type="ECO:0000256" key="4">
    <source>
        <dbReference type="ARBA" id="ARBA00023136"/>
    </source>
</evidence>
<dbReference type="Proteomes" id="UP001255856">
    <property type="component" value="Unassembled WGS sequence"/>
</dbReference>
<dbReference type="Pfam" id="PF09446">
    <property type="entry name" value="VMA21"/>
    <property type="match status" value="1"/>
</dbReference>
<evidence type="ECO:0000313" key="8">
    <source>
        <dbReference type="Proteomes" id="UP001255856"/>
    </source>
</evidence>
<evidence type="ECO:0000256" key="1">
    <source>
        <dbReference type="ARBA" id="ARBA00022692"/>
    </source>
</evidence>
<keyword evidence="3 6" id="KW-1133">Transmembrane helix</keyword>
<dbReference type="InterPro" id="IPR019013">
    <property type="entry name" value="Vma21"/>
</dbReference>
<reference evidence="7" key="1">
    <citation type="submission" date="2021-01" db="EMBL/GenBank/DDBJ databases">
        <authorList>
            <person name="Eckstrom K.M.E."/>
        </authorList>
    </citation>
    <scope>NUCLEOTIDE SEQUENCE</scope>
    <source>
        <strain evidence="7">UVCC 0001</strain>
    </source>
</reference>
<evidence type="ECO:0000256" key="2">
    <source>
        <dbReference type="ARBA" id="ARBA00022824"/>
    </source>
</evidence>
<keyword evidence="8" id="KW-1185">Reference proteome</keyword>
<evidence type="ECO:0000313" key="7">
    <source>
        <dbReference type="EMBL" id="KAK2076638.1"/>
    </source>
</evidence>
<evidence type="ECO:0000256" key="6">
    <source>
        <dbReference type="SAM" id="Phobius"/>
    </source>
</evidence>
<gene>
    <name evidence="7" type="ORF">QBZ16_005398</name>
</gene>
<evidence type="ECO:0000256" key="3">
    <source>
        <dbReference type="ARBA" id="ARBA00022989"/>
    </source>
</evidence>
<dbReference type="GO" id="GO:0005789">
    <property type="term" value="C:endoplasmic reticulum membrane"/>
    <property type="evidence" value="ECO:0007669"/>
    <property type="project" value="TreeGrafter"/>
</dbReference>
<keyword evidence="5" id="KW-0968">Cytoplasmic vesicle</keyword>
<dbReference type="GO" id="GO:0031410">
    <property type="term" value="C:cytoplasmic vesicle"/>
    <property type="evidence" value="ECO:0007669"/>
    <property type="project" value="UniProtKB-KW"/>
</dbReference>
<name>A0AAD9MKM5_PROWI</name>
<feature type="transmembrane region" description="Helical" evidence="6">
    <location>
        <begin position="53"/>
        <end position="75"/>
    </location>
</feature>
<dbReference type="GO" id="GO:0070072">
    <property type="term" value="P:vacuolar proton-transporting V-type ATPase complex assembly"/>
    <property type="evidence" value="ECO:0007669"/>
    <property type="project" value="InterPro"/>
</dbReference>
<keyword evidence="4 6" id="KW-0472">Membrane</keyword>
<keyword evidence="1 6" id="KW-0812">Transmembrane</keyword>
<feature type="transmembrane region" description="Helical" evidence="6">
    <location>
        <begin position="12"/>
        <end position="33"/>
    </location>
</feature>
<dbReference type="EMBL" id="JASFZW010000009">
    <property type="protein sequence ID" value="KAK2076638.1"/>
    <property type="molecule type" value="Genomic_DNA"/>
</dbReference>